<feature type="coiled-coil region" evidence="3">
    <location>
        <begin position="517"/>
        <end position="574"/>
    </location>
</feature>
<dbReference type="InterPro" id="IPR051309">
    <property type="entry name" value="ABCF_ATPase"/>
</dbReference>
<dbReference type="EMBL" id="VUMM01000016">
    <property type="protein sequence ID" value="MSS01982.1"/>
    <property type="molecule type" value="Genomic_DNA"/>
</dbReference>
<keyword evidence="2 5" id="KW-0067">ATP-binding</keyword>
<dbReference type="AlphaFoldDB" id="A0A7X2T3Z8"/>
<sequence>MLISVSHLKKKINEKWIVKEASFSIEENEKIALVGVNGTGKSTFLKMISDLEPYDQGEVIKKNGIKIYYLPQIPHFIKETVYSEISYINQQNTHPKEDFEIKSVLTKLGILDFNQNINEMSGGQQRKLSIACALIVECDLLLLDEPTNHLDNEMIDWLENYLMKSKNSIVMVTHDRYFLNRICTKIFELDQGDFYIHKGNFETYLENKESRIEIETKAIQKHKNLYRKELAWVRAGCQARSTKSQARLNAFEQLRQQRFKTQEKALSITGNTKRLGKKTIELDHVSFGYNEILFEDFSYNFLRNDRVGIIGKNGCGKSTLLNLIAGELKPSNGTISYGETVSIGYFKQKDLSDVSNLRVIDYIEDTSKVVQDGKNKITASQLLEKFLFDKKMQYTTIDRLSGGERKRLYLCKILMEEVNVLLLDEPTNDLDIVTLEILEDYLDTFNGIVIVVSHDRYFLDRVCEKVFVYENKTIHPYMGGYSDTISQLKKEKGYTRNEKKEWKTKTIRLSYMEKKELAQINEKIPELEQKIQNLNNEMNFVSDYETIHSLSLKRDLLEQELEEFTMRWMELEEKNEG</sequence>
<dbReference type="SUPFAM" id="SSF52540">
    <property type="entry name" value="P-loop containing nucleoside triphosphate hydrolases"/>
    <property type="match status" value="2"/>
</dbReference>
<dbReference type="InterPro" id="IPR017871">
    <property type="entry name" value="ABC_transporter-like_CS"/>
</dbReference>
<dbReference type="GO" id="GO:0005524">
    <property type="term" value="F:ATP binding"/>
    <property type="evidence" value="ECO:0007669"/>
    <property type="project" value="UniProtKB-KW"/>
</dbReference>
<keyword evidence="1" id="KW-0547">Nucleotide-binding</keyword>
<dbReference type="Gene3D" id="3.40.50.300">
    <property type="entry name" value="P-loop containing nucleotide triphosphate hydrolases"/>
    <property type="match status" value="2"/>
</dbReference>
<dbReference type="Pfam" id="PF00005">
    <property type="entry name" value="ABC_tran"/>
    <property type="match status" value="2"/>
</dbReference>
<evidence type="ECO:0000259" key="4">
    <source>
        <dbReference type="PROSITE" id="PS50893"/>
    </source>
</evidence>
<reference evidence="5 6" key="1">
    <citation type="submission" date="2019-08" db="EMBL/GenBank/DDBJ databases">
        <title>In-depth cultivation of the pig gut microbiome towards novel bacterial diversity and tailored functional studies.</title>
        <authorList>
            <person name="Wylensek D."/>
            <person name="Hitch T.C.A."/>
            <person name="Clavel T."/>
        </authorList>
    </citation>
    <scope>NUCLEOTIDE SEQUENCE [LARGE SCALE GENOMIC DNA]</scope>
    <source>
        <strain evidence="5 6">LKV-178-WT-2G</strain>
    </source>
</reference>
<feature type="domain" description="ABC transporter" evidence="4">
    <location>
        <begin position="3"/>
        <end position="216"/>
    </location>
</feature>
<dbReference type="InterPro" id="IPR032524">
    <property type="entry name" value="ABC_tran_C"/>
</dbReference>
<dbReference type="Pfam" id="PF16326">
    <property type="entry name" value="ABC_tran_CTD"/>
    <property type="match status" value="1"/>
</dbReference>
<dbReference type="Proteomes" id="UP000470082">
    <property type="component" value="Unassembled WGS sequence"/>
</dbReference>
<dbReference type="GO" id="GO:0003677">
    <property type="term" value="F:DNA binding"/>
    <property type="evidence" value="ECO:0007669"/>
    <property type="project" value="InterPro"/>
</dbReference>
<dbReference type="InterPro" id="IPR037118">
    <property type="entry name" value="Val-tRNA_synth_C_sf"/>
</dbReference>
<dbReference type="PANTHER" id="PTHR42855">
    <property type="entry name" value="ABC TRANSPORTER ATP-BINDING SUBUNIT"/>
    <property type="match status" value="1"/>
</dbReference>
<dbReference type="CDD" id="cd03221">
    <property type="entry name" value="ABCF_EF-3"/>
    <property type="match status" value="2"/>
</dbReference>
<evidence type="ECO:0000256" key="2">
    <source>
        <dbReference type="ARBA" id="ARBA00022840"/>
    </source>
</evidence>
<dbReference type="FunFam" id="3.40.50.300:FF:000011">
    <property type="entry name" value="Putative ABC transporter ATP-binding component"/>
    <property type="match status" value="1"/>
</dbReference>
<dbReference type="PROSITE" id="PS50893">
    <property type="entry name" value="ABC_TRANSPORTER_2"/>
    <property type="match status" value="2"/>
</dbReference>
<keyword evidence="3" id="KW-0175">Coiled coil</keyword>
<dbReference type="Gene3D" id="1.10.287.380">
    <property type="entry name" value="Valyl-tRNA synthetase, C-terminal domain"/>
    <property type="match status" value="1"/>
</dbReference>
<name>A0A7X2T3Z8_9FIRM</name>
<dbReference type="Pfam" id="PF12848">
    <property type="entry name" value="ABC_tran_Xtn"/>
    <property type="match status" value="1"/>
</dbReference>
<accession>A0A7X2T3Z8</accession>
<dbReference type="InterPro" id="IPR027417">
    <property type="entry name" value="P-loop_NTPase"/>
</dbReference>
<dbReference type="GO" id="GO:0016887">
    <property type="term" value="F:ATP hydrolysis activity"/>
    <property type="evidence" value="ECO:0007669"/>
    <property type="project" value="InterPro"/>
</dbReference>
<dbReference type="InterPro" id="IPR003593">
    <property type="entry name" value="AAA+_ATPase"/>
</dbReference>
<dbReference type="InterPro" id="IPR003439">
    <property type="entry name" value="ABC_transporter-like_ATP-bd"/>
</dbReference>
<evidence type="ECO:0000256" key="3">
    <source>
        <dbReference type="SAM" id="Coils"/>
    </source>
</evidence>
<evidence type="ECO:0000313" key="6">
    <source>
        <dbReference type="Proteomes" id="UP000470082"/>
    </source>
</evidence>
<proteinExistence type="predicted"/>
<comment type="caution">
    <text evidence="5">The sequence shown here is derived from an EMBL/GenBank/DDBJ whole genome shotgun (WGS) entry which is preliminary data.</text>
</comment>
<keyword evidence="6" id="KW-1185">Reference proteome</keyword>
<dbReference type="PANTHER" id="PTHR42855:SF1">
    <property type="entry name" value="ABC TRANSPORTER DOMAIN-CONTAINING PROTEIN"/>
    <property type="match status" value="1"/>
</dbReference>
<organism evidence="5 6">
    <name type="scientific">Floccifex porci</name>
    <dbReference type="NCBI Taxonomy" id="2606629"/>
    <lineage>
        <taxon>Bacteria</taxon>
        <taxon>Bacillati</taxon>
        <taxon>Bacillota</taxon>
        <taxon>Erysipelotrichia</taxon>
        <taxon>Erysipelotrichales</taxon>
        <taxon>Erysipelotrichaceae</taxon>
        <taxon>Floccifex</taxon>
    </lineage>
</organism>
<dbReference type="SMART" id="SM00382">
    <property type="entry name" value="AAA"/>
    <property type="match status" value="2"/>
</dbReference>
<protein>
    <submittedName>
        <fullName evidence="5">ABC-F family ATP-binding cassette domain-containing protein</fullName>
    </submittedName>
</protein>
<dbReference type="RefSeq" id="WP_154460758.1">
    <property type="nucleotide sequence ID" value="NZ_JAXEST010000051.1"/>
</dbReference>
<dbReference type="InterPro" id="IPR032781">
    <property type="entry name" value="ABC_tran_Xtn"/>
</dbReference>
<dbReference type="PROSITE" id="PS00211">
    <property type="entry name" value="ABC_TRANSPORTER_1"/>
    <property type="match status" value="1"/>
</dbReference>
<gene>
    <name evidence="5" type="ORF">FYJ50_07745</name>
</gene>
<evidence type="ECO:0000256" key="1">
    <source>
        <dbReference type="ARBA" id="ARBA00022741"/>
    </source>
</evidence>
<feature type="domain" description="ABC transporter" evidence="4">
    <location>
        <begin position="277"/>
        <end position="496"/>
    </location>
</feature>
<evidence type="ECO:0000313" key="5">
    <source>
        <dbReference type="EMBL" id="MSS01982.1"/>
    </source>
</evidence>